<dbReference type="GO" id="GO:0008168">
    <property type="term" value="F:methyltransferase activity"/>
    <property type="evidence" value="ECO:0007669"/>
    <property type="project" value="UniProtKB-KW"/>
</dbReference>
<dbReference type="Pfam" id="PF18096">
    <property type="entry name" value="Thump_like"/>
    <property type="match status" value="1"/>
</dbReference>
<dbReference type="GO" id="GO:0032259">
    <property type="term" value="P:methylation"/>
    <property type="evidence" value="ECO:0007669"/>
    <property type="project" value="UniProtKB-KW"/>
</dbReference>
<keyword evidence="3" id="KW-1185">Reference proteome</keyword>
<evidence type="ECO:0000259" key="1">
    <source>
        <dbReference type="Pfam" id="PF18096"/>
    </source>
</evidence>
<evidence type="ECO:0000313" key="3">
    <source>
        <dbReference type="Proteomes" id="UP000462152"/>
    </source>
</evidence>
<dbReference type="SUPFAM" id="SSF53335">
    <property type="entry name" value="S-adenosyl-L-methionine-dependent methyltransferases"/>
    <property type="match status" value="1"/>
</dbReference>
<feature type="domain" description="THUMP-like" evidence="1">
    <location>
        <begin position="334"/>
        <end position="418"/>
    </location>
</feature>
<dbReference type="OrthoDB" id="9810570at2"/>
<keyword evidence="2" id="KW-0489">Methyltransferase</keyword>
<dbReference type="CDD" id="cd02440">
    <property type="entry name" value="AdoMet_MTases"/>
    <property type="match status" value="1"/>
</dbReference>
<accession>A0A7K1LF77</accession>
<dbReference type="Gene3D" id="3.40.50.150">
    <property type="entry name" value="Vaccinia Virus protein VP39"/>
    <property type="match status" value="1"/>
</dbReference>
<organism evidence="2 3">
    <name type="scientific">Rothia koreensis</name>
    <dbReference type="NCBI Taxonomy" id="592378"/>
    <lineage>
        <taxon>Bacteria</taxon>
        <taxon>Bacillati</taxon>
        <taxon>Actinomycetota</taxon>
        <taxon>Actinomycetes</taxon>
        <taxon>Micrococcales</taxon>
        <taxon>Micrococcaceae</taxon>
        <taxon>Rothia</taxon>
    </lineage>
</organism>
<comment type="caution">
    <text evidence="2">The sequence shown here is derived from an EMBL/GenBank/DDBJ whole genome shotgun (WGS) entry which is preliminary data.</text>
</comment>
<sequence length="422" mass="46221">MTHSFTPDQLSALDRMEYRESDALALSSSLRKRGFTPEQTSDMLTQAKLRVQARSKFGEDAQRMLFTRSGLEQATRRAVSLWHARRFRDADAGPVADLGCGIGADSAAFLSEGLPVMSYDIDPDTASMARHNLSVHHESEVRVGDVTELDPASLRTQDGTAIRSLWLDPARRDTTDGRVSRLFDPEAFAPPFSVIRRWAETGMPMGVKMGPGMDRSEIPENAEAEWVSCGGDVVEVVLWFNALARPGVKRSATLLGADPLEPDVLAQYTSDSGFGQDAGEAPPVGPPADFLYEPDGAAIRAGLVDQLVSQVRGHLLDPRIAYFASNRCEDLAGATCWVVDEILPMGTKPLRAWVRENGITGLTIKKRGVDVVPETLRRQLLAGNSSKKKKPAGNRHATLILTRWESPDSEHRAAFVVRRAHP</sequence>
<protein>
    <submittedName>
        <fullName evidence="2">SAM-dependent methyltransferase</fullName>
    </submittedName>
</protein>
<evidence type="ECO:0000313" key="2">
    <source>
        <dbReference type="EMBL" id="MUN53836.1"/>
    </source>
</evidence>
<dbReference type="AlphaFoldDB" id="A0A7K1LF77"/>
<dbReference type="InterPro" id="IPR029063">
    <property type="entry name" value="SAM-dependent_MTases_sf"/>
</dbReference>
<dbReference type="Proteomes" id="UP000462152">
    <property type="component" value="Unassembled WGS sequence"/>
</dbReference>
<keyword evidence="2" id="KW-0808">Transferase</keyword>
<dbReference type="EMBL" id="WOGT01000001">
    <property type="protein sequence ID" value="MUN53836.1"/>
    <property type="molecule type" value="Genomic_DNA"/>
</dbReference>
<dbReference type="RefSeq" id="WP_129313946.1">
    <property type="nucleotide sequence ID" value="NZ_NOIQ01000001.1"/>
</dbReference>
<proteinExistence type="predicted"/>
<gene>
    <name evidence="2" type="ORF">GMA10_01100</name>
</gene>
<name>A0A7K1LF77_9MICC</name>
<dbReference type="InterPro" id="IPR041497">
    <property type="entry name" value="Thump-like"/>
</dbReference>
<reference evidence="2 3" key="1">
    <citation type="submission" date="2019-12" db="EMBL/GenBank/DDBJ databases">
        <authorList>
            <person name="Li J."/>
            <person name="Shi Y."/>
            <person name="Xu G."/>
            <person name="Xiao D."/>
            <person name="Ran X."/>
        </authorList>
    </citation>
    <scope>NUCLEOTIDE SEQUENCE [LARGE SCALE GENOMIC DNA]</scope>
    <source>
        <strain evidence="2 3">JCM 15915</strain>
    </source>
</reference>